<evidence type="ECO:0000313" key="2">
    <source>
        <dbReference type="EMBL" id="EOO39015.1"/>
    </source>
</evidence>
<keyword evidence="1" id="KW-0472">Membrane</keyword>
<comment type="caution">
    <text evidence="2">The sequence shown here is derived from an EMBL/GenBank/DDBJ whole genome shotgun (WGS) entry which is preliminary data.</text>
</comment>
<accession>A0A9W5V4M8</accession>
<protein>
    <submittedName>
        <fullName evidence="2">Uncharacterized protein</fullName>
    </submittedName>
</protein>
<organism evidence="2 3">
    <name type="scientific">Bacillus cereus VD133</name>
    <dbReference type="NCBI Taxonomy" id="1053233"/>
    <lineage>
        <taxon>Bacteria</taxon>
        <taxon>Bacillati</taxon>
        <taxon>Bacillota</taxon>
        <taxon>Bacilli</taxon>
        <taxon>Bacillales</taxon>
        <taxon>Bacillaceae</taxon>
        <taxon>Bacillus</taxon>
        <taxon>Bacillus cereus group</taxon>
    </lineage>
</organism>
<feature type="transmembrane region" description="Helical" evidence="1">
    <location>
        <begin position="6"/>
        <end position="25"/>
    </location>
</feature>
<sequence length="39" mass="4425">MEESSLSLMITGLLICGFPLVVYVLDKPIKRWTKDVEVT</sequence>
<dbReference type="Proteomes" id="UP000014018">
    <property type="component" value="Unassembled WGS sequence"/>
</dbReference>
<proteinExistence type="predicted"/>
<evidence type="ECO:0000256" key="1">
    <source>
        <dbReference type="SAM" id="Phobius"/>
    </source>
</evidence>
<keyword evidence="1" id="KW-1133">Transmembrane helix</keyword>
<name>A0A9W5V4M8_BACCE</name>
<evidence type="ECO:0000313" key="3">
    <source>
        <dbReference type="Proteomes" id="UP000014018"/>
    </source>
</evidence>
<reference evidence="2 3" key="1">
    <citation type="submission" date="2012-12" db="EMBL/GenBank/DDBJ databases">
        <title>The Genome Sequence of Bacillus cereus VD133.</title>
        <authorList>
            <consortium name="The Broad Institute Genome Sequencing Platform"/>
            <consortium name="The Broad Institute Genome Sequencing Center for Infectious Disease"/>
            <person name="Feldgarden M."/>
            <person name="Van der Auwera G.A."/>
            <person name="Mahillon J."/>
            <person name="Duprez V."/>
            <person name="Timmery S."/>
            <person name="Mattelet C."/>
            <person name="Dierick K."/>
            <person name="Sun M."/>
            <person name="Yu Z."/>
            <person name="Zhu L."/>
            <person name="Hu X."/>
            <person name="Shank E.B."/>
            <person name="Swiecicka I."/>
            <person name="Hansen B.M."/>
            <person name="Andrup L."/>
            <person name="Walker B."/>
            <person name="Young S.K."/>
            <person name="Zeng Q."/>
            <person name="Gargeya S."/>
            <person name="Fitzgerald M."/>
            <person name="Haas B."/>
            <person name="Abouelleil A."/>
            <person name="Alvarado L."/>
            <person name="Arachchi H.M."/>
            <person name="Berlin A.M."/>
            <person name="Chapman S.B."/>
            <person name="Dewar J."/>
            <person name="Goldberg J."/>
            <person name="Griggs A."/>
            <person name="Gujja S."/>
            <person name="Hansen M."/>
            <person name="Howarth C."/>
            <person name="Imamovic A."/>
            <person name="Larimer J."/>
            <person name="McCowan C."/>
            <person name="Murphy C."/>
            <person name="Neiman D."/>
            <person name="Pearson M."/>
            <person name="Priest M."/>
            <person name="Roberts A."/>
            <person name="Saif S."/>
            <person name="Shea T."/>
            <person name="Sisk P."/>
            <person name="Sykes S."/>
            <person name="Wortman J."/>
            <person name="Nusbaum C."/>
            <person name="Birren B."/>
        </authorList>
    </citation>
    <scope>NUCLEOTIDE SEQUENCE [LARGE SCALE GENOMIC DNA]</scope>
    <source>
        <strain evidence="2 3">VD133</strain>
    </source>
</reference>
<keyword evidence="1" id="KW-0812">Transmembrane</keyword>
<gene>
    <name evidence="2" type="ORF">IIU_00833</name>
</gene>
<dbReference type="AlphaFoldDB" id="A0A9W5V4M8"/>
<dbReference type="EMBL" id="AHFB01000020">
    <property type="protein sequence ID" value="EOO39015.1"/>
    <property type="molecule type" value="Genomic_DNA"/>
</dbReference>